<dbReference type="EMBL" id="CP002299">
    <property type="protein sequence ID" value="ADP82503.1"/>
    <property type="molecule type" value="Genomic_DNA"/>
</dbReference>
<dbReference type="InParanoid" id="E3IVJ7"/>
<evidence type="ECO:0000313" key="2">
    <source>
        <dbReference type="EMBL" id="ADP82503.1"/>
    </source>
</evidence>
<reference evidence="2 3" key="1">
    <citation type="submission" date="2010-10" db="EMBL/GenBank/DDBJ databases">
        <title>Complete sequence of Frankia sp. EuI1c.</title>
        <authorList>
            <consortium name="US DOE Joint Genome Institute"/>
            <person name="Lucas S."/>
            <person name="Copeland A."/>
            <person name="Lapidus A."/>
            <person name="Cheng J.-F."/>
            <person name="Bruce D."/>
            <person name="Goodwin L."/>
            <person name="Pitluck S."/>
            <person name="Chertkov O."/>
            <person name="Detter J.C."/>
            <person name="Han C."/>
            <person name="Tapia R."/>
            <person name="Land M."/>
            <person name="Hauser L."/>
            <person name="Jeffries C."/>
            <person name="Kyrpides N."/>
            <person name="Ivanova N."/>
            <person name="Mikhailova N."/>
            <person name="Beauchemin N."/>
            <person name="Sen A."/>
            <person name="Sur S.A."/>
            <person name="Gtari M."/>
            <person name="Wall L."/>
            <person name="Tisa L."/>
            <person name="Woyke T."/>
        </authorList>
    </citation>
    <scope>NUCLEOTIDE SEQUENCE [LARGE SCALE GENOMIC DNA]</scope>
    <source>
        <strain evidence="3">DSM 45817 / CECT 9037 / EuI1c</strain>
    </source>
</reference>
<gene>
    <name evidence="2" type="ordered locus">FraEuI1c_4510</name>
</gene>
<dbReference type="Proteomes" id="UP000002484">
    <property type="component" value="Chromosome"/>
</dbReference>
<dbReference type="OrthoDB" id="3217561at2"/>
<feature type="region of interest" description="Disordered" evidence="1">
    <location>
        <begin position="34"/>
        <end position="62"/>
    </location>
</feature>
<sequence>MSVFDSLLNGLDDGTQQRTRDLIADSVNADRAGVLAGLNPERSVDTGGRTRRRRSSNGSDSE</sequence>
<dbReference type="RefSeq" id="WP_013425621.1">
    <property type="nucleotide sequence ID" value="NC_014666.1"/>
</dbReference>
<dbReference type="AlphaFoldDB" id="E3IVJ7"/>
<accession>E3IVJ7</accession>
<organism evidence="2 3">
    <name type="scientific">Pseudofrankia inefficax (strain DSM 45817 / CECT 9037 / DDB 130130 / EuI1c)</name>
    <name type="common">Frankia inefficax</name>
    <dbReference type="NCBI Taxonomy" id="298654"/>
    <lineage>
        <taxon>Bacteria</taxon>
        <taxon>Bacillati</taxon>
        <taxon>Actinomycetota</taxon>
        <taxon>Actinomycetes</taxon>
        <taxon>Frankiales</taxon>
        <taxon>Frankiaceae</taxon>
        <taxon>Pseudofrankia</taxon>
    </lineage>
</organism>
<dbReference type="HOGENOM" id="CLU_2934784_0_0_11"/>
<keyword evidence="3" id="KW-1185">Reference proteome</keyword>
<proteinExistence type="predicted"/>
<evidence type="ECO:0000313" key="3">
    <source>
        <dbReference type="Proteomes" id="UP000002484"/>
    </source>
</evidence>
<name>E3IVJ7_PSEI1</name>
<evidence type="ECO:0000256" key="1">
    <source>
        <dbReference type="SAM" id="MobiDB-lite"/>
    </source>
</evidence>
<dbReference type="STRING" id="298654.FraEuI1c_4510"/>
<dbReference type="KEGG" id="fri:FraEuI1c_4510"/>
<protein>
    <submittedName>
        <fullName evidence="2">Uncharacterized protein</fullName>
    </submittedName>
</protein>